<comment type="caution">
    <text evidence="1">The sequence shown here is derived from an EMBL/GenBank/DDBJ whole genome shotgun (WGS) entry which is preliminary data.</text>
</comment>
<evidence type="ECO:0000313" key="2">
    <source>
        <dbReference type="Proteomes" id="UP001230649"/>
    </source>
</evidence>
<organism evidence="1 2">
    <name type="scientific">Naganishia adeliensis</name>
    <dbReference type="NCBI Taxonomy" id="92952"/>
    <lineage>
        <taxon>Eukaryota</taxon>
        <taxon>Fungi</taxon>
        <taxon>Dikarya</taxon>
        <taxon>Basidiomycota</taxon>
        <taxon>Agaricomycotina</taxon>
        <taxon>Tremellomycetes</taxon>
        <taxon>Filobasidiales</taxon>
        <taxon>Filobasidiaceae</taxon>
        <taxon>Naganishia</taxon>
    </lineage>
</organism>
<keyword evidence="2" id="KW-1185">Reference proteome</keyword>
<evidence type="ECO:0000313" key="1">
    <source>
        <dbReference type="EMBL" id="KAJ9112176.1"/>
    </source>
</evidence>
<accession>A0ACC2WL60</accession>
<name>A0ACC2WL60_9TREE</name>
<proteinExistence type="predicted"/>
<reference evidence="1" key="1">
    <citation type="submission" date="2023-04" db="EMBL/GenBank/DDBJ databases">
        <title>Draft Genome sequencing of Naganishia species isolated from polar environments using Oxford Nanopore Technology.</title>
        <authorList>
            <person name="Leo P."/>
            <person name="Venkateswaran K."/>
        </authorList>
    </citation>
    <scope>NUCLEOTIDE SEQUENCE</scope>
    <source>
        <strain evidence="1">MNA-CCFEE 5262</strain>
    </source>
</reference>
<gene>
    <name evidence="1" type="ORF">QFC20_002357</name>
</gene>
<protein>
    <submittedName>
        <fullName evidence="1">Uncharacterized protein</fullName>
    </submittedName>
</protein>
<sequence length="369" mass="40734">MSAIPNAKKASEAREAGNAAYKKGKWVDAIGHYTTASVLAPQDPAPLLNRAQAYLKIEKWQDCERDCTKVLSLAGQNRNVKALYRRALARKERKLYEEARNDLEVLLKAEPTNAAAKEELVELKKTIKSISSAPTSKKVPQDISTFAELTSKRTSSKTTDIPARNRSQAVKVPVKVVPRFTTTPPSAPTTSDASTRIVANGCSEASSTAAPTSDVPANPPSAFASHKASRSAKSSFVRPVEVDSKPDAASKSTSESHPEIQAPHTGLELVDRLQDLAEQDERRWRLLQSVNPQRLTTLLGGILEPDHLALIYETLARLQQRSKGSTEENETIKLYMQALRRIPRWQMTETLLLPNERKMGEEVWNSCNS</sequence>
<dbReference type="EMBL" id="JASBWS010000016">
    <property type="protein sequence ID" value="KAJ9112176.1"/>
    <property type="molecule type" value="Genomic_DNA"/>
</dbReference>
<dbReference type="Proteomes" id="UP001230649">
    <property type="component" value="Unassembled WGS sequence"/>
</dbReference>